<name>A0ABT7IK25_9BURK</name>
<dbReference type="EC" id="3.1.2.-" evidence="1"/>
<dbReference type="GO" id="GO:0016787">
    <property type="term" value="F:hydrolase activity"/>
    <property type="evidence" value="ECO:0007669"/>
    <property type="project" value="UniProtKB-KW"/>
</dbReference>
<evidence type="ECO:0000313" key="2">
    <source>
        <dbReference type="Proteomes" id="UP001165481"/>
    </source>
</evidence>
<comment type="caution">
    <text evidence="1">The sequence shown here is derived from an EMBL/GenBank/DDBJ whole genome shotgun (WGS) entry which is preliminary data.</text>
</comment>
<accession>A0ABT7IK25</accession>
<protein>
    <submittedName>
        <fullName evidence="1">Thioesterase family protein</fullName>
        <ecNumber evidence="1">3.1.2.-</ecNumber>
    </submittedName>
</protein>
<gene>
    <name evidence="1" type="ORF">MUN46_002000</name>
</gene>
<keyword evidence="1" id="KW-0378">Hydrolase</keyword>
<dbReference type="Gene3D" id="3.10.129.10">
    <property type="entry name" value="Hotdog Thioesterase"/>
    <property type="match status" value="1"/>
</dbReference>
<dbReference type="Proteomes" id="UP001165481">
    <property type="component" value="Unassembled WGS sequence"/>
</dbReference>
<organism evidence="1 2">
    <name type="scientific">Mesosutterella faecium</name>
    <dbReference type="NCBI Taxonomy" id="2925194"/>
    <lineage>
        <taxon>Bacteria</taxon>
        <taxon>Pseudomonadati</taxon>
        <taxon>Pseudomonadota</taxon>
        <taxon>Betaproteobacteria</taxon>
        <taxon>Burkholderiales</taxon>
        <taxon>Sutterellaceae</taxon>
        <taxon>Mesosutterella</taxon>
    </lineage>
</organism>
<dbReference type="CDD" id="cd00586">
    <property type="entry name" value="4HBT"/>
    <property type="match status" value="1"/>
</dbReference>
<dbReference type="RefSeq" id="WP_243376023.1">
    <property type="nucleotide sequence ID" value="NZ_JAKZJU020000001.1"/>
</dbReference>
<proteinExistence type="predicted"/>
<dbReference type="EMBL" id="JAKZJU020000001">
    <property type="protein sequence ID" value="MDL2058723.1"/>
    <property type="molecule type" value="Genomic_DNA"/>
</dbReference>
<evidence type="ECO:0000313" key="1">
    <source>
        <dbReference type="EMBL" id="MDL2058723.1"/>
    </source>
</evidence>
<sequence length="168" mass="19089">MCSSIFSKTLRVTEASIDVLGHVNNKEYLRWMEDLAIEHSAALGWPQERYLREKHVWVAREHWIEYLRPALLGDELVLYTWISAVAGPVSLRRYAFARRGKLVTLAATEWAHIDFVTKKVCAVPESLLKAFDVVAPDDPRLKELGISRPVKWIPRELGLPACEQGPAA</sequence>
<reference evidence="1" key="1">
    <citation type="submission" date="2023-03" db="EMBL/GenBank/DDBJ databases">
        <title>Mesosutterella sp. nov. isolated from porcine feces.</title>
        <authorList>
            <person name="Yu S."/>
        </authorList>
    </citation>
    <scope>NUCLEOTIDE SEQUENCE</scope>
    <source>
        <strain evidence="1">AGMB02718</strain>
    </source>
</reference>
<dbReference type="Pfam" id="PF13279">
    <property type="entry name" value="4HBT_2"/>
    <property type="match status" value="1"/>
</dbReference>
<dbReference type="SUPFAM" id="SSF54637">
    <property type="entry name" value="Thioesterase/thiol ester dehydrase-isomerase"/>
    <property type="match status" value="1"/>
</dbReference>
<dbReference type="InterPro" id="IPR029069">
    <property type="entry name" value="HotDog_dom_sf"/>
</dbReference>
<keyword evidence="2" id="KW-1185">Reference proteome</keyword>